<dbReference type="InterPro" id="IPR000001">
    <property type="entry name" value="Kringle"/>
</dbReference>
<dbReference type="PROSITE" id="PS50070">
    <property type="entry name" value="KRINGLE_2"/>
    <property type="match status" value="3"/>
</dbReference>
<accession>A0ABP0FWU6</accession>
<evidence type="ECO:0000256" key="3">
    <source>
        <dbReference type="PROSITE-ProRule" id="PRU00121"/>
    </source>
</evidence>
<dbReference type="SUPFAM" id="SSF57440">
    <property type="entry name" value="Kringle-like"/>
    <property type="match status" value="3"/>
</dbReference>
<evidence type="ECO:0000256" key="2">
    <source>
        <dbReference type="ARBA" id="ARBA00023157"/>
    </source>
</evidence>
<evidence type="ECO:0000313" key="5">
    <source>
        <dbReference type="EMBL" id="CAK8683026.1"/>
    </source>
</evidence>
<feature type="disulfide bond" evidence="3">
    <location>
        <begin position="51"/>
        <end position="90"/>
    </location>
</feature>
<organism evidence="5 6">
    <name type="scientific">Clavelina lepadiformis</name>
    <name type="common">Light-bulb sea squirt</name>
    <name type="synonym">Ascidia lepadiformis</name>
    <dbReference type="NCBI Taxonomy" id="159417"/>
    <lineage>
        <taxon>Eukaryota</taxon>
        <taxon>Metazoa</taxon>
        <taxon>Chordata</taxon>
        <taxon>Tunicata</taxon>
        <taxon>Ascidiacea</taxon>
        <taxon>Aplousobranchia</taxon>
        <taxon>Clavelinidae</taxon>
        <taxon>Clavelina</taxon>
    </lineage>
</organism>
<comment type="caution">
    <text evidence="5">The sequence shown here is derived from an EMBL/GenBank/DDBJ whole genome shotgun (WGS) entry which is preliminary data.</text>
</comment>
<comment type="caution">
    <text evidence="3">Lacks conserved residue(s) required for the propagation of feature annotation.</text>
</comment>
<dbReference type="InterPro" id="IPR018056">
    <property type="entry name" value="Kringle_CS"/>
</dbReference>
<dbReference type="SUPFAM" id="SSF82895">
    <property type="entry name" value="TSP-1 type 1 repeat"/>
    <property type="match status" value="3"/>
</dbReference>
<feature type="domain" description="Kringle" evidence="4">
    <location>
        <begin position="394"/>
        <end position="475"/>
    </location>
</feature>
<keyword evidence="1 3" id="KW-0420">Kringle</keyword>
<dbReference type="Gene3D" id="2.40.20.10">
    <property type="entry name" value="Plasminogen Kringle 4"/>
    <property type="match status" value="3"/>
</dbReference>
<protein>
    <recommendedName>
        <fullName evidence="4">Kringle domain-containing protein</fullName>
    </recommendedName>
</protein>
<dbReference type="PROSITE" id="PS50092">
    <property type="entry name" value="TSP1"/>
    <property type="match status" value="3"/>
</dbReference>
<dbReference type="PRINTS" id="PR00018">
    <property type="entry name" value="KRINGLE"/>
</dbReference>
<dbReference type="CDD" id="cd00108">
    <property type="entry name" value="KR"/>
    <property type="match status" value="1"/>
</dbReference>
<dbReference type="EMBL" id="CAWYQH010000096">
    <property type="protein sequence ID" value="CAK8683026.1"/>
    <property type="molecule type" value="Genomic_DNA"/>
</dbReference>
<feature type="domain" description="Kringle" evidence="4">
    <location>
        <begin position="248"/>
        <end position="310"/>
    </location>
</feature>
<keyword evidence="2 3" id="KW-1015">Disulfide bond</keyword>
<keyword evidence="6" id="KW-1185">Reference proteome</keyword>
<dbReference type="InterPro" id="IPR050759">
    <property type="entry name" value="Serine_protease_kringle"/>
</dbReference>
<proteinExistence type="predicted"/>
<dbReference type="Pfam" id="PF00090">
    <property type="entry name" value="TSP_1"/>
    <property type="match status" value="3"/>
</dbReference>
<dbReference type="Pfam" id="PF00051">
    <property type="entry name" value="Kringle"/>
    <property type="match status" value="3"/>
</dbReference>
<evidence type="ECO:0000313" key="6">
    <source>
        <dbReference type="Proteomes" id="UP001642483"/>
    </source>
</evidence>
<reference evidence="5 6" key="1">
    <citation type="submission" date="2024-02" db="EMBL/GenBank/DDBJ databases">
        <authorList>
            <person name="Daric V."/>
            <person name="Darras S."/>
        </authorList>
    </citation>
    <scope>NUCLEOTIDE SEQUENCE [LARGE SCALE GENOMIC DNA]</scope>
</reference>
<feature type="domain" description="Kringle" evidence="4">
    <location>
        <begin position="34"/>
        <end position="107"/>
    </location>
</feature>
<feature type="disulfide bond" evidence="3">
    <location>
        <begin position="79"/>
        <end position="102"/>
    </location>
</feature>
<dbReference type="InterPro" id="IPR036383">
    <property type="entry name" value="TSP1_rpt_sf"/>
</dbReference>
<name>A0ABP0FWU6_CLALP</name>
<evidence type="ECO:0000259" key="4">
    <source>
        <dbReference type="PROSITE" id="PS50070"/>
    </source>
</evidence>
<gene>
    <name evidence="5" type="ORF">CVLEPA_LOCUS14143</name>
</gene>
<dbReference type="SMART" id="SM00209">
    <property type="entry name" value="TSP1"/>
    <property type="match status" value="3"/>
</dbReference>
<dbReference type="InterPro" id="IPR000884">
    <property type="entry name" value="TSP1_rpt"/>
</dbReference>
<dbReference type="PANTHER" id="PTHR24261">
    <property type="entry name" value="PLASMINOGEN-RELATED"/>
    <property type="match status" value="1"/>
</dbReference>
<dbReference type="Gene3D" id="2.20.100.10">
    <property type="entry name" value="Thrombospondin type-1 (TSP1) repeat"/>
    <property type="match status" value="3"/>
</dbReference>
<sequence length="482" mass="53916">MLSREDQLQLRAMYNCKGLRKVPETTNCMHPLDQGASYRGTASVTKSGYTCQRWDRQSPHSHYFDPSHITGAGLENNYCRNPDLKNKPWCYTTNLRRKWEYCSIPICDNPVPEIVTPHSPRNNRGFWSDWSEWGQCRATCGSGYQHRTHHCIGADVGSAQCPGEYWESIPCRVPCASRPASGNWQTWWSWSACDAVCVQGNNGHRYRVRACSSEYCEGDTIEEEMCFQPSCPTYDGNDCFNKNDPAAYRGTLAVAMNGVACISWKRTKINIDTYPNADLRENYCRNMGNSDGLVCFVKKKRTKRCAPPKCRNNEAYWSDYSDWSACTVTCDGGFRYRTRTCIRGAISEGSCIGDVVQSKECNTNECGDGTIALPVAPVTHTPPSIPASTGSRGCVVLGEPQLYRGTVSKTFNNLDCLYWDLQTPHAHDYTTLEKFVSAGLTENYCRAPEADDLWPWCLALLSGVATKLSCDVAACEPGNVEN</sequence>
<evidence type="ECO:0000256" key="1">
    <source>
        <dbReference type="ARBA" id="ARBA00022572"/>
    </source>
</evidence>
<dbReference type="PROSITE" id="PS00021">
    <property type="entry name" value="KRINGLE_1"/>
    <property type="match status" value="1"/>
</dbReference>
<dbReference type="InterPro" id="IPR038178">
    <property type="entry name" value="Kringle_sf"/>
</dbReference>
<dbReference type="SMART" id="SM00130">
    <property type="entry name" value="KR"/>
    <property type="match status" value="3"/>
</dbReference>
<dbReference type="InterPro" id="IPR013806">
    <property type="entry name" value="Kringle-like"/>
</dbReference>
<dbReference type="PANTHER" id="PTHR24261:SF7">
    <property type="entry name" value="KRINGLE DOMAIN-CONTAINING PROTEIN"/>
    <property type="match status" value="1"/>
</dbReference>
<dbReference type="Proteomes" id="UP001642483">
    <property type="component" value="Unassembled WGS sequence"/>
</dbReference>